<proteinExistence type="predicted"/>
<dbReference type="EMBL" id="VSWC01000067">
    <property type="protein sequence ID" value="KAA1096595.1"/>
    <property type="molecule type" value="Genomic_DNA"/>
</dbReference>
<dbReference type="AlphaFoldDB" id="A0A5B0S417"/>
<evidence type="ECO:0000313" key="3">
    <source>
        <dbReference type="Proteomes" id="UP000324748"/>
    </source>
</evidence>
<protein>
    <submittedName>
        <fullName evidence="2">Uncharacterized protein</fullName>
    </submittedName>
</protein>
<name>A0A5B0S417_PUCGR</name>
<evidence type="ECO:0000313" key="4">
    <source>
        <dbReference type="Proteomes" id="UP000325313"/>
    </source>
</evidence>
<evidence type="ECO:0000313" key="2">
    <source>
        <dbReference type="EMBL" id="KAA1131843.1"/>
    </source>
</evidence>
<accession>A0A5B0S417</accession>
<evidence type="ECO:0000313" key="1">
    <source>
        <dbReference type="EMBL" id="KAA1096595.1"/>
    </source>
</evidence>
<dbReference type="Proteomes" id="UP000325313">
    <property type="component" value="Unassembled WGS sequence"/>
</dbReference>
<sequence>MEPLMDYIKYVSSLHHKTWAGLNNNKLIHEISHYRRNHLMIRWSPSSCLPLILEALAGPHASQSQHICPESGDHAKWTIHDFA</sequence>
<dbReference type="EMBL" id="VDEP01000102">
    <property type="protein sequence ID" value="KAA1131843.1"/>
    <property type="molecule type" value="Genomic_DNA"/>
</dbReference>
<organism evidence="2 4">
    <name type="scientific">Puccinia graminis f. sp. tritici</name>
    <dbReference type="NCBI Taxonomy" id="56615"/>
    <lineage>
        <taxon>Eukaryota</taxon>
        <taxon>Fungi</taxon>
        <taxon>Dikarya</taxon>
        <taxon>Basidiomycota</taxon>
        <taxon>Pucciniomycotina</taxon>
        <taxon>Pucciniomycetes</taxon>
        <taxon>Pucciniales</taxon>
        <taxon>Pucciniaceae</taxon>
        <taxon>Puccinia</taxon>
    </lineage>
</organism>
<gene>
    <name evidence="1" type="ORF">PGT21_021726</name>
    <name evidence="2" type="ORF">PGTUg99_030090</name>
</gene>
<reference evidence="3 4" key="1">
    <citation type="submission" date="2019-05" db="EMBL/GenBank/DDBJ databases">
        <title>Emergence of the Ug99 lineage of the wheat stem rust pathogen through somatic hybridization.</title>
        <authorList>
            <person name="Li F."/>
            <person name="Upadhyaya N.M."/>
            <person name="Sperschneider J."/>
            <person name="Matny O."/>
            <person name="Nguyen-Phuc H."/>
            <person name="Mago R."/>
            <person name="Raley C."/>
            <person name="Miller M.E."/>
            <person name="Silverstein K.A.T."/>
            <person name="Henningsen E."/>
            <person name="Hirsch C.D."/>
            <person name="Visser B."/>
            <person name="Pretorius Z.A."/>
            <person name="Steffenson B.J."/>
            <person name="Schwessinger B."/>
            <person name="Dodds P.N."/>
            <person name="Figueroa M."/>
        </authorList>
    </citation>
    <scope>NUCLEOTIDE SEQUENCE [LARGE SCALE GENOMIC DNA]</scope>
    <source>
        <strain evidence="1">21-0</strain>
        <strain evidence="2 4">Ug99</strain>
    </source>
</reference>
<keyword evidence="3" id="KW-1185">Reference proteome</keyword>
<dbReference type="Proteomes" id="UP000324748">
    <property type="component" value="Unassembled WGS sequence"/>
</dbReference>
<comment type="caution">
    <text evidence="2">The sequence shown here is derived from an EMBL/GenBank/DDBJ whole genome shotgun (WGS) entry which is preliminary data.</text>
</comment>